<accession>A0A2A4K1T0</accession>
<gene>
    <name evidence="3" type="ORF">B5V51_6894</name>
</gene>
<dbReference type="AlphaFoldDB" id="A0A2A4K1T0"/>
<evidence type="ECO:0008006" key="4">
    <source>
        <dbReference type="Google" id="ProtNLM"/>
    </source>
</evidence>
<organism evidence="3">
    <name type="scientific">Heliothis virescens</name>
    <name type="common">Tobacco budworm moth</name>
    <dbReference type="NCBI Taxonomy" id="7102"/>
    <lineage>
        <taxon>Eukaryota</taxon>
        <taxon>Metazoa</taxon>
        <taxon>Ecdysozoa</taxon>
        <taxon>Arthropoda</taxon>
        <taxon>Hexapoda</taxon>
        <taxon>Insecta</taxon>
        <taxon>Pterygota</taxon>
        <taxon>Neoptera</taxon>
        <taxon>Endopterygota</taxon>
        <taxon>Lepidoptera</taxon>
        <taxon>Glossata</taxon>
        <taxon>Ditrysia</taxon>
        <taxon>Noctuoidea</taxon>
        <taxon>Noctuidae</taxon>
        <taxon>Heliothinae</taxon>
        <taxon>Heliothis</taxon>
    </lineage>
</organism>
<evidence type="ECO:0000313" key="3">
    <source>
        <dbReference type="EMBL" id="PCG77592.1"/>
    </source>
</evidence>
<feature type="signal peptide" evidence="2">
    <location>
        <begin position="1"/>
        <end position="18"/>
    </location>
</feature>
<feature type="chain" id="PRO_5012585090" description="TIL domain-containing protein" evidence="2">
    <location>
        <begin position="19"/>
        <end position="101"/>
    </location>
</feature>
<protein>
    <recommendedName>
        <fullName evidence="4">TIL domain-containing protein</fullName>
    </recommendedName>
</protein>
<keyword evidence="2" id="KW-0732">Signal</keyword>
<dbReference type="InterPro" id="IPR036084">
    <property type="entry name" value="Ser_inhib-like_sf"/>
</dbReference>
<dbReference type="EMBL" id="NWSH01000305">
    <property type="protein sequence ID" value="PCG77592.1"/>
    <property type="molecule type" value="Genomic_DNA"/>
</dbReference>
<dbReference type="Gene3D" id="2.10.25.10">
    <property type="entry name" value="Laminin"/>
    <property type="match status" value="1"/>
</dbReference>
<reference evidence="3" key="1">
    <citation type="submission" date="2017-09" db="EMBL/GenBank/DDBJ databases">
        <title>Contemporary evolution of a Lepidopteran species, Heliothis virescens, in response to modern agricultural practices.</title>
        <authorList>
            <person name="Fritz M.L."/>
            <person name="Deyonke A.M."/>
            <person name="Papanicolaou A."/>
            <person name="Micinski S."/>
            <person name="Westbrook J."/>
            <person name="Gould F."/>
        </authorList>
    </citation>
    <scope>NUCLEOTIDE SEQUENCE [LARGE SCALE GENOMIC DNA]</scope>
    <source>
        <strain evidence="3">HvINT-</strain>
        <tissue evidence="3">Whole body</tissue>
    </source>
</reference>
<feature type="region of interest" description="Disordered" evidence="1">
    <location>
        <begin position="82"/>
        <end position="101"/>
    </location>
</feature>
<sequence>MKVFILLCVLALVSLSYCKPEPEECYYDSRGLCIGECEPGTYAYTSNCDLMMTPEPTCDNPSPQEEEAPCDYSACYCKAPTVRDSSTGKCVPQEQCPKKKD</sequence>
<name>A0A2A4K1T0_HELVI</name>
<dbReference type="SUPFAM" id="SSF57567">
    <property type="entry name" value="Serine protease inhibitors"/>
    <property type="match status" value="1"/>
</dbReference>
<evidence type="ECO:0000256" key="2">
    <source>
        <dbReference type="SAM" id="SignalP"/>
    </source>
</evidence>
<proteinExistence type="predicted"/>
<comment type="caution">
    <text evidence="3">The sequence shown here is derived from an EMBL/GenBank/DDBJ whole genome shotgun (WGS) entry which is preliminary data.</text>
</comment>
<evidence type="ECO:0000256" key="1">
    <source>
        <dbReference type="SAM" id="MobiDB-lite"/>
    </source>
</evidence>